<feature type="region of interest" description="Disordered" evidence="1">
    <location>
        <begin position="1"/>
        <end position="81"/>
    </location>
</feature>
<evidence type="ECO:0000313" key="4">
    <source>
        <dbReference type="WBParaSite" id="NBR_0001055301-mRNA-1"/>
    </source>
</evidence>
<evidence type="ECO:0000256" key="1">
    <source>
        <dbReference type="SAM" id="MobiDB-lite"/>
    </source>
</evidence>
<feature type="compositionally biased region" description="Polar residues" evidence="1">
    <location>
        <begin position="60"/>
        <end position="81"/>
    </location>
</feature>
<feature type="compositionally biased region" description="Polar residues" evidence="1">
    <location>
        <begin position="1"/>
        <end position="23"/>
    </location>
</feature>
<evidence type="ECO:0000313" key="2">
    <source>
        <dbReference type="EMBL" id="VDL74143.1"/>
    </source>
</evidence>
<reference evidence="4" key="1">
    <citation type="submission" date="2017-02" db="UniProtKB">
        <authorList>
            <consortium name="WormBaseParasite"/>
        </authorList>
    </citation>
    <scope>IDENTIFICATION</scope>
</reference>
<sequence length="260" mass="29638">MKLRQESSVITLSDTDCNESQDLFESPQKGSDELNQSYDLFSSPEIIIEDQRKEGRSGKGSVQKSGRRSNGSPRCSSSVIVSPRRNLTPSVRWKCKVRHHHIHSRGNRSHRAPLRQMPLRDGGEVPVVKSDNWASDRLSKIARKFEERNKIMATLVQNDKDFLEVMRGGALDRVQKEAKEKLVKGAVVRKKADRERMTGVTCAESKDYFDALELSPESKKRRIDEVGFPTDSEQRRRGLIRVASRKSGRNLFKYDSSDHV</sequence>
<dbReference type="AlphaFoldDB" id="A0A0N4Y3X9"/>
<dbReference type="Proteomes" id="UP000271162">
    <property type="component" value="Unassembled WGS sequence"/>
</dbReference>
<dbReference type="OMA" id="NYWEVGF"/>
<dbReference type="EMBL" id="UYSL01020339">
    <property type="protein sequence ID" value="VDL74143.1"/>
    <property type="molecule type" value="Genomic_DNA"/>
</dbReference>
<reference evidence="2 3" key="2">
    <citation type="submission" date="2018-11" db="EMBL/GenBank/DDBJ databases">
        <authorList>
            <consortium name="Pathogen Informatics"/>
        </authorList>
    </citation>
    <scope>NUCLEOTIDE SEQUENCE [LARGE SCALE GENOMIC DNA]</scope>
</reference>
<name>A0A0N4Y3X9_NIPBR</name>
<evidence type="ECO:0000313" key="3">
    <source>
        <dbReference type="Proteomes" id="UP000271162"/>
    </source>
</evidence>
<dbReference type="STRING" id="27835.A0A0N4Y3X9"/>
<accession>A0A0N4Y3X9</accession>
<protein>
    <submittedName>
        <fullName evidence="4">RRP15-like protein</fullName>
    </submittedName>
</protein>
<dbReference type="WBParaSite" id="NBR_0001055301-mRNA-1">
    <property type="protein sequence ID" value="NBR_0001055301-mRNA-1"/>
    <property type="gene ID" value="NBR_0001055301"/>
</dbReference>
<keyword evidence="3" id="KW-1185">Reference proteome</keyword>
<proteinExistence type="predicted"/>
<organism evidence="4">
    <name type="scientific">Nippostrongylus brasiliensis</name>
    <name type="common">Rat hookworm</name>
    <dbReference type="NCBI Taxonomy" id="27835"/>
    <lineage>
        <taxon>Eukaryota</taxon>
        <taxon>Metazoa</taxon>
        <taxon>Ecdysozoa</taxon>
        <taxon>Nematoda</taxon>
        <taxon>Chromadorea</taxon>
        <taxon>Rhabditida</taxon>
        <taxon>Rhabditina</taxon>
        <taxon>Rhabditomorpha</taxon>
        <taxon>Strongyloidea</taxon>
        <taxon>Heligmosomidae</taxon>
        <taxon>Nippostrongylus</taxon>
    </lineage>
</organism>
<gene>
    <name evidence="2" type="ORF">NBR_LOCUS10554</name>
</gene>